<dbReference type="Gene3D" id="3.40.50.1000">
    <property type="entry name" value="HAD superfamily/HAD-like"/>
    <property type="match status" value="1"/>
</dbReference>
<dbReference type="InterPro" id="IPR006439">
    <property type="entry name" value="HAD-SF_hydro_IA"/>
</dbReference>
<dbReference type="PRINTS" id="PR00413">
    <property type="entry name" value="HADHALOGNASE"/>
</dbReference>
<dbReference type="InterPro" id="IPR050155">
    <property type="entry name" value="HAD-like_hydrolase_sf"/>
</dbReference>
<comment type="similarity">
    <text evidence="1">Belongs to the HAD-like hydrolase superfamily.</text>
</comment>
<dbReference type="SFLD" id="SFLDS00003">
    <property type="entry name" value="Haloacid_Dehalogenase"/>
    <property type="match status" value="1"/>
</dbReference>
<evidence type="ECO:0000313" key="3">
    <source>
        <dbReference type="Proteomes" id="UP000002613"/>
    </source>
</evidence>
<dbReference type="NCBIfam" id="TIGR01509">
    <property type="entry name" value="HAD-SF-IA-v3"/>
    <property type="match status" value="1"/>
</dbReference>
<dbReference type="STRING" id="589924.Ferp_0093"/>
<dbReference type="AlphaFoldDB" id="D3S146"/>
<dbReference type="GO" id="GO:0006281">
    <property type="term" value="P:DNA repair"/>
    <property type="evidence" value="ECO:0007669"/>
    <property type="project" value="TreeGrafter"/>
</dbReference>
<keyword evidence="3" id="KW-1185">Reference proteome</keyword>
<reference evidence="3" key="1">
    <citation type="submission" date="2010-02" db="EMBL/GenBank/DDBJ databases">
        <title>Complete sequence of Ferroglobus placidus DSM 10642.</title>
        <authorList>
            <consortium name="US DOE Joint Genome Institute"/>
            <person name="Lucas S."/>
            <person name="Copeland A."/>
            <person name="Lapidus A."/>
            <person name="Cheng J.-F."/>
            <person name="Bruce D."/>
            <person name="Goodwin L."/>
            <person name="Pitluck S."/>
            <person name="Saunders E."/>
            <person name="Brettin T."/>
            <person name="Detter J.C."/>
            <person name="Han C."/>
            <person name="Tapia R."/>
            <person name="Larimer F."/>
            <person name="Land M."/>
            <person name="Hauser L."/>
            <person name="Kyrpides N."/>
            <person name="Ivanova N."/>
            <person name="Holmes D."/>
            <person name="Lovley D."/>
            <person name="Kyrpides N."/>
            <person name="Anderson I.J."/>
            <person name="Woyke T."/>
        </authorList>
    </citation>
    <scope>NUCLEOTIDE SEQUENCE [LARGE SCALE GENOMIC DNA]</scope>
    <source>
        <strain evidence="3">DSM 10642 / AEDII12DO</strain>
    </source>
</reference>
<dbReference type="InterPro" id="IPR023214">
    <property type="entry name" value="HAD_sf"/>
</dbReference>
<keyword evidence="2" id="KW-0378">Hydrolase</keyword>
<dbReference type="PaxDb" id="589924-Ferp_0093"/>
<dbReference type="EMBL" id="CP001899">
    <property type="protein sequence ID" value="ADC64282.1"/>
    <property type="molecule type" value="Genomic_DNA"/>
</dbReference>
<evidence type="ECO:0000256" key="1">
    <source>
        <dbReference type="ARBA" id="ARBA00007958"/>
    </source>
</evidence>
<protein>
    <submittedName>
        <fullName evidence="2">HAD-superfamily hydrolase, subfamily IA, variant 1</fullName>
    </submittedName>
</protein>
<dbReference type="PANTHER" id="PTHR43434:SF1">
    <property type="entry name" value="PHOSPHOGLYCOLATE PHOSPHATASE"/>
    <property type="match status" value="1"/>
</dbReference>
<dbReference type="eggNOG" id="arCOG02292">
    <property type="taxonomic scope" value="Archaea"/>
</dbReference>
<proteinExistence type="inferred from homology"/>
<dbReference type="SUPFAM" id="SSF56784">
    <property type="entry name" value="HAD-like"/>
    <property type="match status" value="1"/>
</dbReference>
<dbReference type="HOGENOM" id="CLU_045011_19_3_2"/>
<accession>D3S146</accession>
<dbReference type="NCBIfam" id="TIGR01549">
    <property type="entry name" value="HAD-SF-IA-v1"/>
    <property type="match status" value="1"/>
</dbReference>
<gene>
    <name evidence="2" type="ordered locus">Ferp_0093</name>
</gene>
<name>D3S146_FERPA</name>
<sequence>MTFKALIFDFEGTLVNFAWDLSKAVKEAKSVLEERGIEIESSNYAEIYNFVASYHPSLISLIDNIYDKYDLEAFKRWKLREGVKEVLEKLRVKKAVVSNVSKDVLKKALEKFQIAGSFEVVIGRKDVQLLKPSPMGILKAIESLKVSKKDVLFVGDSRSDVEACKRAGIKIAVLEGENKFSELDADYKLNSFSDILSLPIQGL</sequence>
<organism evidence="2 3">
    <name type="scientific">Ferroglobus placidus (strain DSM 10642 / AEDII12DO)</name>
    <dbReference type="NCBI Taxonomy" id="589924"/>
    <lineage>
        <taxon>Archaea</taxon>
        <taxon>Methanobacteriati</taxon>
        <taxon>Methanobacteriota</taxon>
        <taxon>Archaeoglobi</taxon>
        <taxon>Archaeoglobales</taxon>
        <taxon>Archaeoglobaceae</taxon>
        <taxon>Ferroglobus</taxon>
    </lineage>
</organism>
<dbReference type="InterPro" id="IPR036412">
    <property type="entry name" value="HAD-like_sf"/>
</dbReference>
<dbReference type="Proteomes" id="UP000002613">
    <property type="component" value="Chromosome"/>
</dbReference>
<dbReference type="KEGG" id="fpl:Ferp_0093"/>
<dbReference type="Pfam" id="PF13419">
    <property type="entry name" value="HAD_2"/>
    <property type="match status" value="1"/>
</dbReference>
<dbReference type="Gene3D" id="1.10.150.240">
    <property type="entry name" value="Putative phosphatase, domain 2"/>
    <property type="match status" value="1"/>
</dbReference>
<dbReference type="GO" id="GO:0008967">
    <property type="term" value="F:phosphoglycolate phosphatase activity"/>
    <property type="evidence" value="ECO:0007669"/>
    <property type="project" value="TreeGrafter"/>
</dbReference>
<dbReference type="InterPro" id="IPR041492">
    <property type="entry name" value="HAD_2"/>
</dbReference>
<evidence type="ECO:0000313" key="2">
    <source>
        <dbReference type="EMBL" id="ADC64282.1"/>
    </source>
</evidence>
<dbReference type="SFLD" id="SFLDG01129">
    <property type="entry name" value="C1.5:_HAD__Beta-PGM__Phosphata"/>
    <property type="match status" value="1"/>
</dbReference>
<reference evidence="2 3" key="2">
    <citation type="journal article" date="2011" name="Stand. Genomic Sci.">
        <title>Complete genome sequence of Ferroglobus placidus AEDII12DO.</title>
        <authorList>
            <person name="Anderson I."/>
            <person name="Risso C."/>
            <person name="Holmes D."/>
            <person name="Lucas S."/>
            <person name="Copeland A."/>
            <person name="Lapidus A."/>
            <person name="Cheng J.F."/>
            <person name="Bruce D."/>
            <person name="Goodwin L."/>
            <person name="Pitluck S."/>
            <person name="Saunders E."/>
            <person name="Brettin T."/>
            <person name="Detter J.C."/>
            <person name="Han C."/>
            <person name="Tapia R."/>
            <person name="Larimer F."/>
            <person name="Land M."/>
            <person name="Hauser L."/>
            <person name="Woyke T."/>
            <person name="Lovley D."/>
            <person name="Kyrpides N."/>
            <person name="Ivanova N."/>
        </authorList>
    </citation>
    <scope>NUCLEOTIDE SEQUENCE [LARGE SCALE GENOMIC DNA]</scope>
    <source>
        <strain evidence="3">DSM 10642 / AEDII12DO</strain>
    </source>
</reference>
<dbReference type="InterPro" id="IPR023198">
    <property type="entry name" value="PGP-like_dom2"/>
</dbReference>
<dbReference type="PANTHER" id="PTHR43434">
    <property type="entry name" value="PHOSPHOGLYCOLATE PHOSPHATASE"/>
    <property type="match status" value="1"/>
</dbReference>